<name>A0A318YXY0_ASPNB</name>
<sequence length="260" mass="29689">MNLTEEPSTITLTTPKASITGTAIAIILEELSLPYTLHLLPDSHSDSHTHHDSPFSSSSPTSTPPTTTLTDTNRPNHDPPLQTLSSITTYLLGNYDKDNHHITYPPNTLEQAAVEEHCSKLEFWMGSTDPEPEHHQQHQQQQQQRQPPPVTTETGSNKHTTPIIITAHTLTDRPFRERLIDLYRLLELTLNRQRWGEGSGWLAGEKCTVADLVHFPYVAAASQYEFNLRLLPWLRLWFERMKRRDGVRRGWERVHPGEGE</sequence>
<dbReference type="SUPFAM" id="SSF47616">
    <property type="entry name" value="GST C-terminal domain-like"/>
    <property type="match status" value="1"/>
</dbReference>
<feature type="compositionally biased region" description="Basic and acidic residues" evidence="1">
    <location>
        <begin position="44"/>
        <end position="53"/>
    </location>
</feature>
<evidence type="ECO:0000256" key="1">
    <source>
        <dbReference type="SAM" id="MobiDB-lite"/>
    </source>
</evidence>
<feature type="region of interest" description="Disordered" evidence="1">
    <location>
        <begin position="125"/>
        <end position="162"/>
    </location>
</feature>
<gene>
    <name evidence="3" type="ORF">BO87DRAFT_455544</name>
</gene>
<protein>
    <recommendedName>
        <fullName evidence="2">Glutathione S-transferase C-terminal domain-containing protein</fullName>
    </recommendedName>
</protein>
<evidence type="ECO:0000313" key="3">
    <source>
        <dbReference type="EMBL" id="PYH38847.1"/>
    </source>
</evidence>
<proteinExistence type="predicted"/>
<dbReference type="InterPro" id="IPR036282">
    <property type="entry name" value="Glutathione-S-Trfase_C_sf"/>
</dbReference>
<keyword evidence="4" id="KW-1185">Reference proteome</keyword>
<evidence type="ECO:0000259" key="2">
    <source>
        <dbReference type="Pfam" id="PF00043"/>
    </source>
</evidence>
<dbReference type="Gene3D" id="1.20.1050.130">
    <property type="match status" value="1"/>
</dbReference>
<feature type="domain" description="Glutathione S-transferase C-terminal" evidence="2">
    <location>
        <begin position="182"/>
        <end position="244"/>
    </location>
</feature>
<dbReference type="PANTHER" id="PTHR44051:SF8">
    <property type="entry name" value="GLUTATHIONE S-TRANSFERASE GSTA"/>
    <property type="match status" value="1"/>
</dbReference>
<dbReference type="GeneID" id="37131114"/>
<dbReference type="InterPro" id="IPR004046">
    <property type="entry name" value="GST_C"/>
</dbReference>
<dbReference type="Pfam" id="PF00043">
    <property type="entry name" value="GST_C"/>
    <property type="match status" value="1"/>
</dbReference>
<evidence type="ECO:0000313" key="4">
    <source>
        <dbReference type="Proteomes" id="UP000247647"/>
    </source>
</evidence>
<dbReference type="OrthoDB" id="422574at2759"/>
<feature type="compositionally biased region" description="Low complexity" evidence="1">
    <location>
        <begin position="54"/>
        <end position="72"/>
    </location>
</feature>
<reference evidence="3" key="1">
    <citation type="submission" date="2016-12" db="EMBL/GenBank/DDBJ databases">
        <title>The genomes of Aspergillus section Nigri reveals drivers in fungal speciation.</title>
        <authorList>
            <consortium name="DOE Joint Genome Institute"/>
            <person name="Vesth T.C."/>
            <person name="Nybo J."/>
            <person name="Theobald S."/>
            <person name="Brandl J."/>
            <person name="Frisvad J.C."/>
            <person name="Nielsen K.F."/>
            <person name="Lyhne E.K."/>
            <person name="Kogle M.E."/>
            <person name="Kuo A."/>
            <person name="Riley R."/>
            <person name="Clum A."/>
            <person name="Nolan M."/>
            <person name="Lipzen A."/>
            <person name="Salamov A."/>
            <person name="Henrissat B."/>
            <person name="Wiebenga A."/>
            <person name="De Vries R.P."/>
            <person name="Grigoriev I.V."/>
            <person name="Mortensen U.H."/>
            <person name="Andersen M.R."/>
            <person name="Baker S.E."/>
        </authorList>
    </citation>
    <scope>NUCLEOTIDE SEQUENCE [LARGE SCALE GENOMIC DNA]</scope>
    <source>
        <strain evidence="3">CBS 115656</strain>
    </source>
</reference>
<dbReference type="Proteomes" id="UP000247647">
    <property type="component" value="Unassembled WGS sequence"/>
</dbReference>
<feature type="region of interest" description="Disordered" evidence="1">
    <location>
        <begin position="44"/>
        <end position="83"/>
    </location>
</feature>
<dbReference type="RefSeq" id="XP_025484325.1">
    <property type="nucleotide sequence ID" value="XM_025628658.1"/>
</dbReference>
<organism evidence="3 4">
    <name type="scientific">Aspergillus neoniger (strain CBS 115656)</name>
    <dbReference type="NCBI Taxonomy" id="1448310"/>
    <lineage>
        <taxon>Eukaryota</taxon>
        <taxon>Fungi</taxon>
        <taxon>Dikarya</taxon>
        <taxon>Ascomycota</taxon>
        <taxon>Pezizomycotina</taxon>
        <taxon>Eurotiomycetes</taxon>
        <taxon>Eurotiomycetidae</taxon>
        <taxon>Eurotiales</taxon>
        <taxon>Aspergillaceae</taxon>
        <taxon>Aspergillus</taxon>
        <taxon>Aspergillus subgen. Circumdati</taxon>
    </lineage>
</organism>
<dbReference type="PANTHER" id="PTHR44051">
    <property type="entry name" value="GLUTATHIONE S-TRANSFERASE-RELATED"/>
    <property type="match status" value="1"/>
</dbReference>
<feature type="compositionally biased region" description="Polar residues" evidence="1">
    <location>
        <begin position="151"/>
        <end position="160"/>
    </location>
</feature>
<accession>A0A318YXY0</accession>
<dbReference type="EMBL" id="KZ821447">
    <property type="protein sequence ID" value="PYH38847.1"/>
    <property type="molecule type" value="Genomic_DNA"/>
</dbReference>
<dbReference type="AlphaFoldDB" id="A0A318YXY0"/>